<comment type="caution">
    <text evidence="2">The sequence shown here is derived from an EMBL/GenBank/DDBJ whole genome shotgun (WGS) entry which is preliminary data.</text>
</comment>
<dbReference type="EMBL" id="JACRWE010000014">
    <property type="protein sequence ID" value="MBC5998320.1"/>
    <property type="molecule type" value="Genomic_DNA"/>
</dbReference>
<dbReference type="InterPro" id="IPR036162">
    <property type="entry name" value="Resolvase-like_N_sf"/>
</dbReference>
<reference evidence="2 3" key="1">
    <citation type="submission" date="2020-08" db="EMBL/GenBank/DDBJ databases">
        <authorList>
            <person name="Liu C."/>
            <person name="Sun Q."/>
        </authorList>
    </citation>
    <scope>NUCLEOTIDE SEQUENCE [LARGE SCALE GENOMIC DNA]</scope>
    <source>
        <strain evidence="2 3">NSJ-18</strain>
    </source>
</reference>
<sequence length="232" mass="26554">MKIYGYCRISTREQSIERQQRNIKALYPTAIIVNEVYTGTKVEGRKEWNKLLKAVQSGDTIVFDSVSRMSRNAIEGFELYKDLYEKGVELVFIKEQHISTSTYKRALNNNIQLTGTAVDSILKGVNDYLLALAEQQIKIAFEQSEKEVKDLQQRTREGIETARLNGKQIGQIKGAKLITKKSIEAKAQIQKYSKDFNGTLKDIEVIKLIGISRNSYYKYKKELTQELGVTNE</sequence>
<keyword evidence="3" id="KW-1185">Reference proteome</keyword>
<name>A0ABR7JTT3_9FIRM</name>
<protein>
    <submittedName>
        <fullName evidence="2">Recombinase family protein</fullName>
    </submittedName>
</protein>
<proteinExistence type="predicted"/>
<evidence type="ECO:0000313" key="3">
    <source>
        <dbReference type="Proteomes" id="UP000609849"/>
    </source>
</evidence>
<evidence type="ECO:0000313" key="2">
    <source>
        <dbReference type="EMBL" id="MBC5998320.1"/>
    </source>
</evidence>
<dbReference type="Proteomes" id="UP000609849">
    <property type="component" value="Unassembled WGS sequence"/>
</dbReference>
<dbReference type="CDD" id="cd03768">
    <property type="entry name" value="SR_ResInv"/>
    <property type="match status" value="1"/>
</dbReference>
<dbReference type="PANTHER" id="PTHR30461:SF19">
    <property type="entry name" value="SITE-SPECIFIC RECOMBINASE RESOLVASE FAMILY"/>
    <property type="match status" value="1"/>
</dbReference>
<gene>
    <name evidence="2" type="ORF">H8923_16340</name>
</gene>
<accession>A0ABR7JTT3</accession>
<organism evidence="2 3">
    <name type="scientific">Romboutsia faecis</name>
    <dbReference type="NCBI Taxonomy" id="2764597"/>
    <lineage>
        <taxon>Bacteria</taxon>
        <taxon>Bacillati</taxon>
        <taxon>Bacillota</taxon>
        <taxon>Clostridia</taxon>
        <taxon>Peptostreptococcales</taxon>
        <taxon>Peptostreptococcaceae</taxon>
        <taxon>Romboutsia</taxon>
    </lineage>
</organism>
<feature type="domain" description="Resolvase/invertase-type recombinase catalytic" evidence="1">
    <location>
        <begin position="2"/>
        <end position="166"/>
    </location>
</feature>
<dbReference type="PANTHER" id="PTHR30461">
    <property type="entry name" value="DNA-INVERTASE FROM LAMBDOID PROPHAGE"/>
    <property type="match status" value="1"/>
</dbReference>
<dbReference type="InterPro" id="IPR006119">
    <property type="entry name" value="Resolv_N"/>
</dbReference>
<dbReference type="SMART" id="SM00857">
    <property type="entry name" value="Resolvase"/>
    <property type="match status" value="1"/>
</dbReference>
<dbReference type="SUPFAM" id="SSF53041">
    <property type="entry name" value="Resolvase-like"/>
    <property type="match status" value="1"/>
</dbReference>
<dbReference type="Gene3D" id="3.40.50.1390">
    <property type="entry name" value="Resolvase, N-terminal catalytic domain"/>
    <property type="match status" value="1"/>
</dbReference>
<dbReference type="PROSITE" id="PS51736">
    <property type="entry name" value="RECOMBINASES_3"/>
    <property type="match status" value="1"/>
</dbReference>
<dbReference type="InterPro" id="IPR050639">
    <property type="entry name" value="SSR_resolvase"/>
</dbReference>
<evidence type="ECO:0000259" key="1">
    <source>
        <dbReference type="PROSITE" id="PS51736"/>
    </source>
</evidence>
<dbReference type="Pfam" id="PF00239">
    <property type="entry name" value="Resolvase"/>
    <property type="match status" value="1"/>
</dbReference>
<dbReference type="RefSeq" id="WP_153972957.1">
    <property type="nucleotide sequence ID" value="NZ_JACRWE010000014.1"/>
</dbReference>